<dbReference type="EMBL" id="MQUA01000013">
    <property type="protein sequence ID" value="PQB08092.1"/>
    <property type="molecule type" value="Genomic_DNA"/>
</dbReference>
<evidence type="ECO:0000313" key="3">
    <source>
        <dbReference type="Proteomes" id="UP000239522"/>
    </source>
</evidence>
<reference evidence="2 3" key="1">
    <citation type="submission" date="2016-11" db="EMBL/GenBank/DDBJ databases">
        <title>Trade-off between light-utilization and light-protection in marine flavobacteria.</title>
        <authorList>
            <person name="Kumagai Y."/>
        </authorList>
    </citation>
    <scope>NUCLEOTIDE SEQUENCE [LARGE SCALE GENOMIC DNA]</scope>
    <source>
        <strain evidence="2 3">ATCC 700397</strain>
    </source>
</reference>
<keyword evidence="3" id="KW-1185">Reference proteome</keyword>
<dbReference type="AlphaFoldDB" id="A0A2S7KZJ9"/>
<proteinExistence type="predicted"/>
<feature type="region of interest" description="Disordered" evidence="1">
    <location>
        <begin position="13"/>
        <end position="63"/>
    </location>
</feature>
<dbReference type="OrthoDB" id="1522859at2"/>
<name>A0A2S7KZJ9_9FLAO</name>
<comment type="caution">
    <text evidence="2">The sequence shown here is derived from an EMBL/GenBank/DDBJ whole genome shotgun (WGS) entry which is preliminary data.</text>
</comment>
<dbReference type="Proteomes" id="UP000239522">
    <property type="component" value="Unassembled WGS sequence"/>
</dbReference>
<gene>
    <name evidence="2" type="ORF">BST83_13785</name>
</gene>
<feature type="compositionally biased region" description="Basic and acidic residues" evidence="1">
    <location>
        <begin position="35"/>
        <end position="51"/>
    </location>
</feature>
<organism evidence="2 3">
    <name type="scientific">Polaribacter filamentus</name>
    <dbReference type="NCBI Taxonomy" id="53483"/>
    <lineage>
        <taxon>Bacteria</taxon>
        <taxon>Pseudomonadati</taxon>
        <taxon>Bacteroidota</taxon>
        <taxon>Flavobacteriia</taxon>
        <taxon>Flavobacteriales</taxon>
        <taxon>Flavobacteriaceae</taxon>
    </lineage>
</organism>
<accession>A0A2S7KZJ9</accession>
<protein>
    <submittedName>
        <fullName evidence="2">Uncharacterized protein</fullName>
    </submittedName>
</protein>
<sequence length="204" mass="23265">MKNNKVFYKLRSELTNEDELLIPPPPPAPNASKEQILKAEKVHSDWKKRSGNDLPPPPPVPNASKEQIIEAEKALNDWKKRSSNNRLPPPPPINAIEHIKDMNKKGAKFYFEGKEIDADTASDLFKKNKKLSIESKNKDDSTYEVWISKKGIDTTKKEENIKYYLDHKLISKKEMELIPANKIESVDVKKDKNGAGSVYIISKK</sequence>
<evidence type="ECO:0000313" key="2">
    <source>
        <dbReference type="EMBL" id="PQB08092.1"/>
    </source>
</evidence>
<evidence type="ECO:0000256" key="1">
    <source>
        <dbReference type="SAM" id="MobiDB-lite"/>
    </source>
</evidence>
<dbReference type="RefSeq" id="WP_104810296.1">
    <property type="nucleotide sequence ID" value="NZ_MQUA01000013.1"/>
</dbReference>